<dbReference type="Proteomes" id="UP000019484">
    <property type="component" value="Unassembled WGS sequence"/>
</dbReference>
<dbReference type="InterPro" id="IPR057566">
    <property type="entry name" value="TPR_TTI1_N"/>
</dbReference>
<evidence type="ECO:0000259" key="3">
    <source>
        <dbReference type="Pfam" id="PF24181"/>
    </source>
</evidence>
<keyword evidence="5" id="KW-1185">Reference proteome</keyword>
<dbReference type="OrthoDB" id="6781668at2759"/>
<proteinExistence type="predicted"/>
<dbReference type="EMBL" id="AMWN01000003">
    <property type="protein sequence ID" value="EXJ90906.1"/>
    <property type="molecule type" value="Genomic_DNA"/>
</dbReference>
<dbReference type="InterPro" id="IPR057567">
    <property type="entry name" value="TPR_TTI1_C"/>
</dbReference>
<dbReference type="PANTHER" id="PTHR18460">
    <property type="entry name" value="TEL2 INTERACTING PROTEIN 1 TTI1 FAMILY MEMBER"/>
    <property type="match status" value="1"/>
</dbReference>
<gene>
    <name evidence="4" type="ORF">A1O1_04012</name>
</gene>
<protein>
    <submittedName>
        <fullName evidence="4">Uncharacterized protein</fullName>
    </submittedName>
</protein>
<feature type="compositionally biased region" description="Acidic residues" evidence="1">
    <location>
        <begin position="802"/>
        <end position="813"/>
    </location>
</feature>
<reference evidence="4 5" key="1">
    <citation type="submission" date="2013-03" db="EMBL/GenBank/DDBJ databases">
        <title>The Genome Sequence of Capronia coronata CBS 617.96.</title>
        <authorList>
            <consortium name="The Broad Institute Genomics Platform"/>
            <person name="Cuomo C."/>
            <person name="de Hoog S."/>
            <person name="Gorbushina A."/>
            <person name="Walker B."/>
            <person name="Young S.K."/>
            <person name="Zeng Q."/>
            <person name="Gargeya S."/>
            <person name="Fitzgerald M."/>
            <person name="Haas B."/>
            <person name="Abouelleil A."/>
            <person name="Allen A.W."/>
            <person name="Alvarado L."/>
            <person name="Arachchi H.M."/>
            <person name="Berlin A.M."/>
            <person name="Chapman S.B."/>
            <person name="Gainer-Dewar J."/>
            <person name="Goldberg J."/>
            <person name="Griggs A."/>
            <person name="Gujja S."/>
            <person name="Hansen M."/>
            <person name="Howarth C."/>
            <person name="Imamovic A."/>
            <person name="Ireland A."/>
            <person name="Larimer J."/>
            <person name="McCowan C."/>
            <person name="Murphy C."/>
            <person name="Pearson M."/>
            <person name="Poon T.W."/>
            <person name="Priest M."/>
            <person name="Roberts A."/>
            <person name="Saif S."/>
            <person name="Shea T."/>
            <person name="Sisk P."/>
            <person name="Sykes S."/>
            <person name="Wortman J."/>
            <person name="Nusbaum C."/>
            <person name="Birren B."/>
        </authorList>
    </citation>
    <scope>NUCLEOTIDE SEQUENCE [LARGE SCALE GENOMIC DNA]</scope>
    <source>
        <strain evidence="4 5">CBS 617.96</strain>
    </source>
</reference>
<sequence length="1061" mass="117119">MTQSRQQAFQRLRPACVELSSTVLRFKASQASPKAVLLALEPVHDVLQSLGSENLLDEKLAEYAFFPLTHIFNQARSLPSHVLEVAVRCVEILVSRGWRDKIVPEMARQLLILMSLLVSPNSNPSQPAEPATDELICASCECIRAIIAQIARASTKVLDEVGDTNIVDRLVYQLLQIIADSSSEIVQISAAQALLELYSAIASWTLAASLLPRTVSTLVKVLRPSTQARRTRKVLVAYLKLFNLVVRKTLSDEVVEKHVEDGGTELATNQHAQAIPVLNKSWLQATATQIDLALVQVTKLRTYKASDVAGALLDLCLLVIEECPQTLALSVPLMVETMVVLCRSPDSSRADAMLRHIVTSRPEIADILIEKFYDWTQALPRVMQGHNDRPKQQMLGQVATSFAALAESWNATDELSSRIAATLVDSAAAAIGSTSKKARLIDDVPHSGPIDLADGSTKVEGDFKPIILSHQSQQSSTNELMKFVSYLKSQPSSRAIVRSIINQTLNPDVDRRLAATWLGLAFLGSSQYDISDIDDLIESNASETESQLSRPFLISDLYALTLPNLLQYPEAKTAGDAEWRLVAMSLESLTLQARQLGRSYRPELVETLFPLLTLFGDENAMLQRHAVTALNIVANACEYESAAQMLVDNVDYLVNAVALRLNTFDVSRDSLQVLAMMIRLCGARLLPHLDDLIASIFGALDSFHGYPSLVEQLFAILKMMVEQSSKTPEVLAIGSEHEHEPDTVVPSRVSGVEDIVNDLRARLQRRLKSDEEHEAVTRAPHRPWMRALDGPDDDGQGKSSDDEVMEDVQDQLEDTSRAKEPTLSKAHQLLLNIAQSAVPHMSSPSPKVRLTLLQLLDEVCPLLAQDENSFLPFVNAVWPAIVPRLLAKEEDASSDMPYTMQAAADTISTLCRAAGHFMASRIEDVFSDVEALFKKLSSAIKPTGRSQQRPASSKPKVLGTDIVTSYDRRAIRPNQTTGSNGLLTMNQNSSAIRTSNERILDSLVDMFLSILRHVRMSEDNVDRLFDMLAPLMYMPGKGDVKAALTEYNEDAVWLMEQQMNT</sequence>
<dbReference type="Pfam" id="PF21547">
    <property type="entry name" value="TTI1"/>
    <property type="match status" value="1"/>
</dbReference>
<evidence type="ECO:0000259" key="2">
    <source>
        <dbReference type="Pfam" id="PF24173"/>
    </source>
</evidence>
<name>W9YNW1_9EURO</name>
<dbReference type="GO" id="GO:0005737">
    <property type="term" value="C:cytoplasm"/>
    <property type="evidence" value="ECO:0007669"/>
    <property type="project" value="TreeGrafter"/>
</dbReference>
<evidence type="ECO:0000313" key="4">
    <source>
        <dbReference type="EMBL" id="EXJ90906.1"/>
    </source>
</evidence>
<dbReference type="Pfam" id="PF24181">
    <property type="entry name" value="TPR_TTI1_C"/>
    <property type="match status" value="1"/>
</dbReference>
<dbReference type="HOGENOM" id="CLU_005544_0_0_1"/>
<feature type="region of interest" description="Disordered" evidence="1">
    <location>
        <begin position="768"/>
        <end position="819"/>
    </location>
</feature>
<feature type="domain" description="TTI1 N-terminal TPR" evidence="2">
    <location>
        <begin position="9"/>
        <end position="343"/>
    </location>
</feature>
<dbReference type="AlphaFoldDB" id="W9YNW1"/>
<comment type="caution">
    <text evidence="4">The sequence shown here is derived from an EMBL/GenBank/DDBJ whole genome shotgun (WGS) entry which is preliminary data.</text>
</comment>
<accession>W9YNW1</accession>
<dbReference type="Pfam" id="PF24173">
    <property type="entry name" value="TPR_TTI1_N"/>
    <property type="match status" value="1"/>
</dbReference>
<dbReference type="PANTHER" id="PTHR18460:SF3">
    <property type="entry name" value="TELO2-INTERACTING PROTEIN 1 HOMOLOG"/>
    <property type="match status" value="1"/>
</dbReference>
<dbReference type="RefSeq" id="XP_007723100.1">
    <property type="nucleotide sequence ID" value="XM_007724910.1"/>
</dbReference>
<dbReference type="InterPro" id="IPR016024">
    <property type="entry name" value="ARM-type_fold"/>
</dbReference>
<dbReference type="SUPFAM" id="SSF48371">
    <property type="entry name" value="ARM repeat"/>
    <property type="match status" value="1"/>
</dbReference>
<evidence type="ECO:0000313" key="5">
    <source>
        <dbReference type="Proteomes" id="UP000019484"/>
    </source>
</evidence>
<dbReference type="InterPro" id="IPR011989">
    <property type="entry name" value="ARM-like"/>
</dbReference>
<dbReference type="STRING" id="1182541.W9YNW1"/>
<dbReference type="Gene3D" id="1.25.10.10">
    <property type="entry name" value="Leucine-rich Repeat Variant"/>
    <property type="match status" value="2"/>
</dbReference>
<evidence type="ECO:0000256" key="1">
    <source>
        <dbReference type="SAM" id="MobiDB-lite"/>
    </source>
</evidence>
<dbReference type="InterPro" id="IPR052587">
    <property type="entry name" value="TELO2-interacting_protein_1"/>
</dbReference>
<feature type="domain" description="TTI1 C-terminal TPR" evidence="3">
    <location>
        <begin position="786"/>
        <end position="935"/>
    </location>
</feature>
<dbReference type="GeneID" id="19158899"/>
<dbReference type="InterPro" id="IPR049362">
    <property type="entry name" value="TTI1_rpt"/>
</dbReference>
<organism evidence="4 5">
    <name type="scientific">Capronia coronata CBS 617.96</name>
    <dbReference type="NCBI Taxonomy" id="1182541"/>
    <lineage>
        <taxon>Eukaryota</taxon>
        <taxon>Fungi</taxon>
        <taxon>Dikarya</taxon>
        <taxon>Ascomycota</taxon>
        <taxon>Pezizomycotina</taxon>
        <taxon>Eurotiomycetes</taxon>
        <taxon>Chaetothyriomycetidae</taxon>
        <taxon>Chaetothyriales</taxon>
        <taxon>Herpotrichiellaceae</taxon>
        <taxon>Capronia</taxon>
    </lineage>
</organism>
<dbReference type="eggNOG" id="KOG4524">
    <property type="taxonomic scope" value="Eukaryota"/>
</dbReference>